<evidence type="ECO:0000256" key="1">
    <source>
        <dbReference type="ARBA" id="ARBA00001946"/>
    </source>
</evidence>
<dbReference type="OrthoDB" id="9763310at2"/>
<evidence type="ECO:0000256" key="10">
    <source>
        <dbReference type="ARBA" id="ARBA00022840"/>
    </source>
</evidence>
<evidence type="ECO:0000259" key="18">
    <source>
        <dbReference type="PROSITE" id="PS51192"/>
    </source>
</evidence>
<dbReference type="SUPFAM" id="SSF47819">
    <property type="entry name" value="HRDC-like"/>
    <property type="match status" value="1"/>
</dbReference>
<sequence length="723" mass="80276">MSDLLAPLKTNLLKFWGYSEFRPLQAEAMSAVLEHRDSLVVLPTGGGKSLCFQAPAVTMDGCAIVISPLISLMKDQVDSLQSCGVEAGFLNSTQSMEERRQVRRDFQDGRLKLLYLAPERIRSEDGYRLLADGNISFFAIDEAHCVSMWGHDFRPEYRELRTIREHCPNVAIHAYTATATEQVRNDIAEQLNLQDPEMQVGSFDRPNLAYTVAKRGKGKGREQIFEVLNRYRKESGVIYCLSRKEVEALSTELNIAGFSARPYHAGLDADVRQKNQDAFINDRVKTIVATVAFGMGIDKSNVRYVIHAALPASLENYQQESGRAGRDGLPAECVLLYSGADVTLWQQRINDQPDTAQPHSRRLLTQLLGYCESPVCRHRSLVRYFGQDLEADCGTQCDRCTTEQVDVPDALIVAQKILSSIHRQGQRFGATYTVQVLRGIEDARIKENGHADLSTFGLLKDHSEDHVTRWVGQLAGQGFLVREGEYSVLKITPPGRKVLKGEAEVRLTLPAGGRRASSSAKKEDVPIEHPELFEELRKLRKSIAEARAVPPYVICSDATLKAMTQLRPSSLESFAGVPGIGSHKKAEFGTMFVDAIVTWCVHNQVPTDAAAPTAAPPAPPRSRPHGSYQAERMFAEGLSIAEVAEKMGRAASTVSTYLSDYLTSKKVTDCTPWVSQRDRQDVEAAIEVMGARPLKPVFDHLQGRIGYDAIRIVATCWENRNRG</sequence>
<dbReference type="Pfam" id="PF00271">
    <property type="entry name" value="Helicase_C"/>
    <property type="match status" value="1"/>
</dbReference>
<protein>
    <recommendedName>
        <fullName evidence="16">DNA helicase RecQ</fullName>
        <ecNumber evidence="16">5.6.2.4</ecNumber>
    </recommendedName>
</protein>
<dbReference type="GO" id="GO:0006310">
    <property type="term" value="P:DNA recombination"/>
    <property type="evidence" value="ECO:0007669"/>
    <property type="project" value="UniProtKB-UniRule"/>
</dbReference>
<dbReference type="InterPro" id="IPR027417">
    <property type="entry name" value="P-loop_NTPase"/>
</dbReference>
<organism evidence="20 21">
    <name type="scientific">Caulifigura coniformis</name>
    <dbReference type="NCBI Taxonomy" id="2527983"/>
    <lineage>
        <taxon>Bacteria</taxon>
        <taxon>Pseudomonadati</taxon>
        <taxon>Planctomycetota</taxon>
        <taxon>Planctomycetia</taxon>
        <taxon>Planctomycetales</taxon>
        <taxon>Planctomycetaceae</taxon>
        <taxon>Caulifigura</taxon>
    </lineage>
</organism>
<dbReference type="CDD" id="cd18794">
    <property type="entry name" value="SF2_C_RecQ"/>
    <property type="match status" value="1"/>
</dbReference>
<keyword evidence="14" id="KW-0413">Isomerase</keyword>
<dbReference type="GO" id="GO:0003677">
    <property type="term" value="F:DNA binding"/>
    <property type="evidence" value="ECO:0007669"/>
    <property type="project" value="UniProtKB-KW"/>
</dbReference>
<evidence type="ECO:0000256" key="4">
    <source>
        <dbReference type="ARBA" id="ARBA00022723"/>
    </source>
</evidence>
<keyword evidence="5" id="KW-0547">Nucleotide-binding</keyword>
<evidence type="ECO:0000256" key="14">
    <source>
        <dbReference type="ARBA" id="ARBA00023235"/>
    </source>
</evidence>
<dbReference type="RefSeq" id="WP_145034080.1">
    <property type="nucleotide sequence ID" value="NZ_CP036271.1"/>
</dbReference>
<dbReference type="Gene3D" id="1.10.10.10">
    <property type="entry name" value="Winged helix-like DNA-binding domain superfamily/Winged helix DNA-binding domain"/>
    <property type="match status" value="1"/>
</dbReference>
<dbReference type="InterPro" id="IPR001650">
    <property type="entry name" value="Helicase_C-like"/>
</dbReference>
<evidence type="ECO:0000259" key="19">
    <source>
        <dbReference type="PROSITE" id="PS51194"/>
    </source>
</evidence>
<comment type="cofactor">
    <cofactor evidence="2">
        <name>Zn(2+)</name>
        <dbReference type="ChEBI" id="CHEBI:29105"/>
    </cofactor>
</comment>
<dbReference type="GO" id="GO:0043138">
    <property type="term" value="F:3'-5' DNA helicase activity"/>
    <property type="evidence" value="ECO:0007669"/>
    <property type="project" value="UniProtKB-EC"/>
</dbReference>
<dbReference type="InterPro" id="IPR014001">
    <property type="entry name" value="Helicase_ATP-bd"/>
</dbReference>
<dbReference type="AlphaFoldDB" id="A0A517SKI7"/>
<dbReference type="InterPro" id="IPR010997">
    <property type="entry name" value="HRDC-like_sf"/>
</dbReference>
<feature type="domain" description="Helicase C-terminal" evidence="19">
    <location>
        <begin position="220"/>
        <end position="369"/>
    </location>
</feature>
<accession>A0A517SKI7</accession>
<evidence type="ECO:0000256" key="8">
    <source>
        <dbReference type="ARBA" id="ARBA00022806"/>
    </source>
</evidence>
<keyword evidence="4" id="KW-0479">Metal-binding</keyword>
<proteinExistence type="inferred from homology"/>
<dbReference type="SUPFAM" id="SSF52540">
    <property type="entry name" value="P-loop containing nucleoside triphosphate hydrolases"/>
    <property type="match status" value="1"/>
</dbReference>
<dbReference type="GO" id="GO:0005737">
    <property type="term" value="C:cytoplasm"/>
    <property type="evidence" value="ECO:0007669"/>
    <property type="project" value="TreeGrafter"/>
</dbReference>
<dbReference type="KEGG" id="ccos:Pan44_46870"/>
<dbReference type="GO" id="GO:0006260">
    <property type="term" value="P:DNA replication"/>
    <property type="evidence" value="ECO:0007669"/>
    <property type="project" value="InterPro"/>
</dbReference>
<dbReference type="InterPro" id="IPR036388">
    <property type="entry name" value="WH-like_DNA-bd_sf"/>
</dbReference>
<dbReference type="GO" id="GO:0005524">
    <property type="term" value="F:ATP binding"/>
    <property type="evidence" value="ECO:0007669"/>
    <property type="project" value="UniProtKB-KW"/>
</dbReference>
<dbReference type="SMART" id="SM00341">
    <property type="entry name" value="HRDC"/>
    <property type="match status" value="1"/>
</dbReference>
<dbReference type="InterPro" id="IPR004589">
    <property type="entry name" value="DNA_helicase_ATP-dep_RecQ"/>
</dbReference>
<dbReference type="InParanoid" id="A0A517SKI7"/>
<dbReference type="InterPro" id="IPR018982">
    <property type="entry name" value="RQC_domain"/>
</dbReference>
<dbReference type="FunCoup" id="A0A517SKI7">
    <property type="interactions" value="363"/>
</dbReference>
<dbReference type="GO" id="GO:0030894">
    <property type="term" value="C:replisome"/>
    <property type="evidence" value="ECO:0007669"/>
    <property type="project" value="TreeGrafter"/>
</dbReference>
<dbReference type="Proteomes" id="UP000315700">
    <property type="component" value="Chromosome"/>
</dbReference>
<keyword evidence="11" id="KW-0238">DNA-binding</keyword>
<keyword evidence="9" id="KW-0862">Zinc</keyword>
<dbReference type="InterPro" id="IPR029491">
    <property type="entry name" value="Helicase_HTH"/>
</dbReference>
<dbReference type="NCBIfam" id="TIGR01389">
    <property type="entry name" value="recQ"/>
    <property type="match status" value="1"/>
</dbReference>
<evidence type="ECO:0000256" key="6">
    <source>
        <dbReference type="ARBA" id="ARBA00022763"/>
    </source>
</evidence>
<keyword evidence="10" id="KW-0067">ATP-binding</keyword>
<evidence type="ECO:0000256" key="15">
    <source>
        <dbReference type="ARBA" id="ARBA00034617"/>
    </source>
</evidence>
<evidence type="ECO:0000256" key="16">
    <source>
        <dbReference type="NCBIfam" id="TIGR01389"/>
    </source>
</evidence>
<evidence type="ECO:0000256" key="13">
    <source>
        <dbReference type="ARBA" id="ARBA00023204"/>
    </source>
</evidence>
<dbReference type="PROSITE" id="PS51194">
    <property type="entry name" value="HELICASE_CTER"/>
    <property type="match status" value="1"/>
</dbReference>
<dbReference type="InterPro" id="IPR036390">
    <property type="entry name" value="WH_DNA-bd_sf"/>
</dbReference>
<dbReference type="GO" id="GO:0006281">
    <property type="term" value="P:DNA repair"/>
    <property type="evidence" value="ECO:0007669"/>
    <property type="project" value="UniProtKB-KW"/>
</dbReference>
<dbReference type="NCBIfam" id="TIGR00614">
    <property type="entry name" value="recQ_fam"/>
    <property type="match status" value="1"/>
</dbReference>
<dbReference type="PROSITE" id="PS50967">
    <property type="entry name" value="HRDC"/>
    <property type="match status" value="1"/>
</dbReference>
<dbReference type="Pfam" id="PF14493">
    <property type="entry name" value="HTH_40"/>
    <property type="match status" value="1"/>
</dbReference>
<dbReference type="InterPro" id="IPR044876">
    <property type="entry name" value="HRDC_dom_sf"/>
</dbReference>
<keyword evidence="13" id="KW-0234">DNA repair</keyword>
<gene>
    <name evidence="20" type="primary">recQ</name>
    <name evidence="20" type="ORF">Pan44_46870</name>
</gene>
<dbReference type="InterPro" id="IPR006293">
    <property type="entry name" value="DNA_helicase_ATP-dep_RecQ_bac"/>
</dbReference>
<dbReference type="PANTHER" id="PTHR13710">
    <property type="entry name" value="DNA HELICASE RECQ FAMILY MEMBER"/>
    <property type="match status" value="1"/>
</dbReference>
<evidence type="ECO:0000256" key="5">
    <source>
        <dbReference type="ARBA" id="ARBA00022741"/>
    </source>
</evidence>
<keyword evidence="7 20" id="KW-0378">Hydrolase</keyword>
<evidence type="ECO:0000256" key="3">
    <source>
        <dbReference type="ARBA" id="ARBA00005446"/>
    </source>
</evidence>
<comment type="similarity">
    <text evidence="3">Belongs to the helicase family. RecQ subfamily.</text>
</comment>
<dbReference type="Pfam" id="PF09382">
    <property type="entry name" value="RQC"/>
    <property type="match status" value="1"/>
</dbReference>
<evidence type="ECO:0000313" key="20">
    <source>
        <dbReference type="EMBL" id="QDT56630.1"/>
    </source>
</evidence>
<dbReference type="Gene3D" id="3.40.50.300">
    <property type="entry name" value="P-loop containing nucleotide triphosphate hydrolases"/>
    <property type="match status" value="2"/>
</dbReference>
<comment type="catalytic activity">
    <reaction evidence="15">
        <text>Couples ATP hydrolysis with the unwinding of duplex DNA by translocating in the 3'-5' direction.</text>
        <dbReference type="EC" id="5.6.2.4"/>
    </reaction>
</comment>
<reference evidence="20 21" key="1">
    <citation type="submission" date="2019-02" db="EMBL/GenBank/DDBJ databases">
        <title>Deep-cultivation of Planctomycetes and their phenomic and genomic characterization uncovers novel biology.</title>
        <authorList>
            <person name="Wiegand S."/>
            <person name="Jogler M."/>
            <person name="Boedeker C."/>
            <person name="Pinto D."/>
            <person name="Vollmers J."/>
            <person name="Rivas-Marin E."/>
            <person name="Kohn T."/>
            <person name="Peeters S.H."/>
            <person name="Heuer A."/>
            <person name="Rast P."/>
            <person name="Oberbeckmann S."/>
            <person name="Bunk B."/>
            <person name="Jeske O."/>
            <person name="Meyerdierks A."/>
            <person name="Storesund J.E."/>
            <person name="Kallscheuer N."/>
            <person name="Luecker S."/>
            <person name="Lage O.M."/>
            <person name="Pohl T."/>
            <person name="Merkel B.J."/>
            <person name="Hornburger P."/>
            <person name="Mueller R.-W."/>
            <person name="Bruemmer F."/>
            <person name="Labrenz M."/>
            <person name="Spormann A.M."/>
            <person name="Op den Camp H."/>
            <person name="Overmann J."/>
            <person name="Amann R."/>
            <person name="Jetten M.S.M."/>
            <person name="Mascher T."/>
            <person name="Medema M.H."/>
            <person name="Devos D.P."/>
            <person name="Kaster A.-K."/>
            <person name="Ovreas L."/>
            <person name="Rohde M."/>
            <person name="Galperin M.Y."/>
            <person name="Jogler C."/>
        </authorList>
    </citation>
    <scope>NUCLEOTIDE SEQUENCE [LARGE SCALE GENOMIC DNA]</scope>
    <source>
        <strain evidence="20 21">Pan44</strain>
    </source>
</reference>
<dbReference type="FunFam" id="3.40.50.300:FF:000296">
    <property type="entry name" value="ATP-dependent DNA helicase RecQ"/>
    <property type="match status" value="1"/>
</dbReference>
<dbReference type="GO" id="GO:0009378">
    <property type="term" value="F:four-way junction helicase activity"/>
    <property type="evidence" value="ECO:0007669"/>
    <property type="project" value="TreeGrafter"/>
</dbReference>
<dbReference type="Pfam" id="PF00570">
    <property type="entry name" value="HRDC"/>
    <property type="match status" value="1"/>
</dbReference>
<evidence type="ECO:0000256" key="2">
    <source>
        <dbReference type="ARBA" id="ARBA00001947"/>
    </source>
</evidence>
<dbReference type="GO" id="GO:0046872">
    <property type="term" value="F:metal ion binding"/>
    <property type="evidence" value="ECO:0007669"/>
    <property type="project" value="UniProtKB-KW"/>
</dbReference>
<evidence type="ECO:0000256" key="11">
    <source>
        <dbReference type="ARBA" id="ARBA00023125"/>
    </source>
</evidence>
<dbReference type="EMBL" id="CP036271">
    <property type="protein sequence ID" value="QDT56630.1"/>
    <property type="molecule type" value="Genomic_DNA"/>
</dbReference>
<evidence type="ECO:0000256" key="9">
    <source>
        <dbReference type="ARBA" id="ARBA00022833"/>
    </source>
</evidence>
<dbReference type="Pfam" id="PF00270">
    <property type="entry name" value="DEAD"/>
    <property type="match status" value="1"/>
</dbReference>
<evidence type="ECO:0000259" key="17">
    <source>
        <dbReference type="PROSITE" id="PS50967"/>
    </source>
</evidence>
<evidence type="ECO:0000256" key="7">
    <source>
        <dbReference type="ARBA" id="ARBA00022801"/>
    </source>
</evidence>
<dbReference type="InterPro" id="IPR002121">
    <property type="entry name" value="HRDC_dom"/>
</dbReference>
<name>A0A517SKI7_9PLAN</name>
<dbReference type="InterPro" id="IPR032284">
    <property type="entry name" value="RecQ_Zn-bd"/>
</dbReference>
<evidence type="ECO:0000256" key="12">
    <source>
        <dbReference type="ARBA" id="ARBA00023172"/>
    </source>
</evidence>
<keyword evidence="21" id="KW-1185">Reference proteome</keyword>
<feature type="domain" description="HRDC" evidence="17">
    <location>
        <begin position="526"/>
        <end position="606"/>
    </location>
</feature>
<dbReference type="PROSITE" id="PS51192">
    <property type="entry name" value="HELICASE_ATP_BIND_1"/>
    <property type="match status" value="1"/>
</dbReference>
<evidence type="ECO:0000313" key="21">
    <source>
        <dbReference type="Proteomes" id="UP000315700"/>
    </source>
</evidence>
<dbReference type="Gene3D" id="1.10.150.80">
    <property type="entry name" value="HRDC domain"/>
    <property type="match status" value="1"/>
</dbReference>
<dbReference type="InterPro" id="IPR011545">
    <property type="entry name" value="DEAD/DEAH_box_helicase_dom"/>
</dbReference>
<dbReference type="GO" id="GO:0016787">
    <property type="term" value="F:hydrolase activity"/>
    <property type="evidence" value="ECO:0007669"/>
    <property type="project" value="UniProtKB-KW"/>
</dbReference>
<dbReference type="GO" id="GO:0043590">
    <property type="term" value="C:bacterial nucleoid"/>
    <property type="evidence" value="ECO:0007669"/>
    <property type="project" value="TreeGrafter"/>
</dbReference>
<feature type="domain" description="Helicase ATP-binding" evidence="18">
    <location>
        <begin position="29"/>
        <end position="197"/>
    </location>
</feature>
<dbReference type="SMART" id="SM00490">
    <property type="entry name" value="HELICc"/>
    <property type="match status" value="1"/>
</dbReference>
<dbReference type="GO" id="GO:0009432">
    <property type="term" value="P:SOS response"/>
    <property type="evidence" value="ECO:0007669"/>
    <property type="project" value="UniProtKB-UniRule"/>
</dbReference>
<keyword evidence="12" id="KW-0233">DNA recombination</keyword>
<keyword evidence="6" id="KW-0227">DNA damage</keyword>
<dbReference type="SMART" id="SM00956">
    <property type="entry name" value="RQC"/>
    <property type="match status" value="1"/>
</dbReference>
<dbReference type="Pfam" id="PF16124">
    <property type="entry name" value="RecQ_Zn_bind"/>
    <property type="match status" value="1"/>
</dbReference>
<dbReference type="CDD" id="cd17920">
    <property type="entry name" value="DEXHc_RecQ"/>
    <property type="match status" value="1"/>
</dbReference>
<dbReference type="EC" id="5.6.2.4" evidence="16"/>
<comment type="cofactor">
    <cofactor evidence="1">
        <name>Mg(2+)</name>
        <dbReference type="ChEBI" id="CHEBI:18420"/>
    </cofactor>
</comment>
<dbReference type="SUPFAM" id="SSF46785">
    <property type="entry name" value="Winged helix' DNA-binding domain"/>
    <property type="match status" value="1"/>
</dbReference>
<dbReference type="SMART" id="SM00487">
    <property type="entry name" value="DEXDc"/>
    <property type="match status" value="1"/>
</dbReference>
<dbReference type="PANTHER" id="PTHR13710:SF105">
    <property type="entry name" value="ATP-DEPENDENT DNA HELICASE Q1"/>
    <property type="match status" value="1"/>
</dbReference>
<keyword evidence="8 20" id="KW-0347">Helicase</keyword>